<evidence type="ECO:0000313" key="1">
    <source>
        <dbReference type="EMBL" id="VDN11289.1"/>
    </source>
</evidence>
<keyword evidence="2" id="KW-1185">Reference proteome</keyword>
<proteinExistence type="predicted"/>
<evidence type="ECO:0000313" key="2">
    <source>
        <dbReference type="Proteomes" id="UP000281553"/>
    </source>
</evidence>
<accession>A0A3P7NQ38</accession>
<dbReference type="OrthoDB" id="6274432at2759"/>
<name>A0A3P7NQ38_DIBLA</name>
<protein>
    <recommendedName>
        <fullName evidence="3">GIY-YIG domain-containing protein</fullName>
    </recommendedName>
</protein>
<dbReference type="AlphaFoldDB" id="A0A3P7NQ38"/>
<evidence type="ECO:0008006" key="3">
    <source>
        <dbReference type="Google" id="ProtNLM"/>
    </source>
</evidence>
<dbReference type="Proteomes" id="UP000281553">
    <property type="component" value="Unassembled WGS sequence"/>
</dbReference>
<organism evidence="1 2">
    <name type="scientific">Dibothriocephalus latus</name>
    <name type="common">Fish tapeworm</name>
    <name type="synonym">Diphyllobothrium latum</name>
    <dbReference type="NCBI Taxonomy" id="60516"/>
    <lineage>
        <taxon>Eukaryota</taxon>
        <taxon>Metazoa</taxon>
        <taxon>Spiralia</taxon>
        <taxon>Lophotrochozoa</taxon>
        <taxon>Platyhelminthes</taxon>
        <taxon>Cestoda</taxon>
        <taxon>Eucestoda</taxon>
        <taxon>Diphyllobothriidea</taxon>
        <taxon>Diphyllobothriidae</taxon>
        <taxon>Dibothriocephalus</taxon>
    </lineage>
</organism>
<sequence>MRPKDPIPVNQKSGIIYRIDCLCVQANYVGEIGKRVLKRMHQHELAVRRKYKHAAHASTPGHSIDFERVRILGWSDDQTSRQLQEAWHSRADSINRHIELPDAYLALREQIEGRSQFQQNRVKYTVSCTFFIL</sequence>
<reference evidence="1 2" key="1">
    <citation type="submission" date="2018-11" db="EMBL/GenBank/DDBJ databases">
        <authorList>
            <consortium name="Pathogen Informatics"/>
        </authorList>
    </citation>
    <scope>NUCLEOTIDE SEQUENCE [LARGE SCALE GENOMIC DNA]</scope>
</reference>
<gene>
    <name evidence="1" type="ORF">DILT_LOCUS7120</name>
</gene>
<dbReference type="EMBL" id="UYRU01051142">
    <property type="protein sequence ID" value="VDN11289.1"/>
    <property type="molecule type" value="Genomic_DNA"/>
</dbReference>